<reference evidence="1 2" key="1">
    <citation type="journal article" date="2022" name="bioRxiv">
        <title>Genomics of Preaxostyla Flagellates Illuminates Evolutionary Transitions and the Path Towards Mitochondrial Loss.</title>
        <authorList>
            <person name="Novak L.V.F."/>
            <person name="Treitli S.C."/>
            <person name="Pyrih J."/>
            <person name="Halakuc P."/>
            <person name="Pipaliya S.V."/>
            <person name="Vacek V."/>
            <person name="Brzon O."/>
            <person name="Soukal P."/>
            <person name="Eme L."/>
            <person name="Dacks J.B."/>
            <person name="Karnkowska A."/>
            <person name="Elias M."/>
            <person name="Hampl V."/>
        </authorList>
    </citation>
    <scope>NUCLEOTIDE SEQUENCE [LARGE SCALE GENOMIC DNA]</scope>
    <source>
        <strain evidence="1">NAU3</strain>
        <tissue evidence="1">Gut</tissue>
    </source>
</reference>
<sequence>MRSHTSPTSNSCGSSRCDSSAFVNWDGKTIESDKDKTTILFSLVSMVRKGESLDGPLEENAELFLNQLLPSPPGTVSQFLVDLESSSNESVIDYMEALVVLLSLPNQRIIKSTMEILKTMIRFMSAPTRLRLVTANLIPQIITNLSPLSLPFTESQMILCHLRNIIGSFVSLASMDCVAELEVHDRAEQQAVLEAVLKQVLVASEEYFWHLFRNRFSIDDPLLTNELMFDEPRLLAIAPYFQPTMDYVLTLPIFQLIPSCLTFFDHDHSILEFFVSIADAMEEWNTQDRTIIQSSAILLGSLRKEGFEDVVETRRHNFENGFRGRLMLNQVIRLSNELGLHYGHGE</sequence>
<evidence type="ECO:0000313" key="1">
    <source>
        <dbReference type="EMBL" id="KAK2962037.1"/>
    </source>
</evidence>
<dbReference type="Proteomes" id="UP001281761">
    <property type="component" value="Unassembled WGS sequence"/>
</dbReference>
<comment type="caution">
    <text evidence="1">The sequence shown here is derived from an EMBL/GenBank/DDBJ whole genome shotgun (WGS) entry which is preliminary data.</text>
</comment>
<gene>
    <name evidence="1" type="ORF">BLNAU_3093</name>
</gene>
<accession>A0ABQ9YE43</accession>
<dbReference type="EMBL" id="JARBJD010000013">
    <property type="protein sequence ID" value="KAK2962037.1"/>
    <property type="molecule type" value="Genomic_DNA"/>
</dbReference>
<keyword evidence="2" id="KW-1185">Reference proteome</keyword>
<proteinExistence type="predicted"/>
<protein>
    <submittedName>
        <fullName evidence="1">Uncharacterized protein</fullName>
    </submittedName>
</protein>
<organism evidence="1 2">
    <name type="scientific">Blattamonas nauphoetae</name>
    <dbReference type="NCBI Taxonomy" id="2049346"/>
    <lineage>
        <taxon>Eukaryota</taxon>
        <taxon>Metamonada</taxon>
        <taxon>Preaxostyla</taxon>
        <taxon>Oxymonadida</taxon>
        <taxon>Blattamonas</taxon>
    </lineage>
</organism>
<name>A0ABQ9YE43_9EUKA</name>
<evidence type="ECO:0000313" key="2">
    <source>
        <dbReference type="Proteomes" id="UP001281761"/>
    </source>
</evidence>